<evidence type="ECO:0000259" key="9">
    <source>
        <dbReference type="PROSITE" id="PS50850"/>
    </source>
</evidence>
<feature type="transmembrane region" description="Helical" evidence="8">
    <location>
        <begin position="160"/>
        <end position="178"/>
    </location>
</feature>
<feature type="transmembrane region" description="Helical" evidence="8">
    <location>
        <begin position="392"/>
        <end position="414"/>
    </location>
</feature>
<evidence type="ECO:0000256" key="8">
    <source>
        <dbReference type="SAM" id="Phobius"/>
    </source>
</evidence>
<dbReference type="Gene3D" id="1.20.1250.20">
    <property type="entry name" value="MFS general substrate transporter like domains"/>
    <property type="match status" value="1"/>
</dbReference>
<feature type="transmembrane region" description="Helical" evidence="8">
    <location>
        <begin position="328"/>
        <end position="347"/>
    </location>
</feature>
<dbReference type="EMBL" id="JAGIQL010000091">
    <property type="protein sequence ID" value="MBP0459906.1"/>
    <property type="molecule type" value="Genomic_DNA"/>
</dbReference>
<name>A0A940RX36_9ACTN</name>
<evidence type="ECO:0000256" key="5">
    <source>
        <dbReference type="ARBA" id="ARBA00022989"/>
    </source>
</evidence>
<dbReference type="InterPro" id="IPR036259">
    <property type="entry name" value="MFS_trans_sf"/>
</dbReference>
<evidence type="ECO:0000313" key="11">
    <source>
        <dbReference type="Proteomes" id="UP000670475"/>
    </source>
</evidence>
<feature type="transmembrane region" description="Helical" evidence="8">
    <location>
        <begin position="353"/>
        <end position="371"/>
    </location>
</feature>
<feature type="compositionally biased region" description="Low complexity" evidence="7">
    <location>
        <begin position="1"/>
        <end position="10"/>
    </location>
</feature>
<dbReference type="AlphaFoldDB" id="A0A940RX36"/>
<evidence type="ECO:0000256" key="1">
    <source>
        <dbReference type="ARBA" id="ARBA00004651"/>
    </source>
</evidence>
<keyword evidence="4 8" id="KW-0812">Transmembrane</keyword>
<comment type="subcellular location">
    <subcellularLocation>
        <location evidence="1">Cell membrane</location>
        <topology evidence="1">Multi-pass membrane protein</topology>
    </subcellularLocation>
</comment>
<dbReference type="GO" id="GO:0005886">
    <property type="term" value="C:plasma membrane"/>
    <property type="evidence" value="ECO:0007669"/>
    <property type="project" value="UniProtKB-SubCell"/>
</dbReference>
<comment type="caution">
    <text evidence="10">The sequence shown here is derived from an EMBL/GenBank/DDBJ whole genome shotgun (WGS) entry which is preliminary data.</text>
</comment>
<sequence>MTGTTRSGSIRGRRRGRRPDGREPDGHDSPSDVPSAARPAAPPTGGPRTGGPRTGGPTGTAGTVGLVLLASIIVSFLAASSAPTPVYALYAARWHFSPITTTVVFGVYAVVVLAALLVLGRVSGHLGRRPVLLAALALQAGAMVVFSTAGGVGALIAGRVLQGVATGSALGALGAAMLDIDRERGTRANAVAPSLGTGVGALLSGLVVQYLPAPTHLVYLVFVGVFALQAAGVAVLPLPGTGRRAPGLRASLVPELAVPRRLRGPLLAVAPVLFAVWSLGGFYGSLAPALARELAGSDSAVVGGLGLFVLTVVSSATAVSLGRVPPRAVMFLGVTLLVLGSLGTLAAVELSSFAGFFAGTLVSGVGFGAGFQGGMRTVVPLVDEHERAGVLSAVYVICYLGMGLPAVIAGVLVVHGGGLAAATRDYAWFVVALAVATLIALLRLEAPGAAGRPGH</sequence>
<evidence type="ECO:0000256" key="4">
    <source>
        <dbReference type="ARBA" id="ARBA00022692"/>
    </source>
</evidence>
<protein>
    <submittedName>
        <fullName evidence="10">MFS transporter</fullName>
    </submittedName>
</protein>
<evidence type="ECO:0000256" key="2">
    <source>
        <dbReference type="ARBA" id="ARBA00022448"/>
    </source>
</evidence>
<gene>
    <name evidence="10" type="ORF">JFN87_20760</name>
</gene>
<dbReference type="InterPro" id="IPR020846">
    <property type="entry name" value="MFS_dom"/>
</dbReference>
<keyword evidence="3" id="KW-1003">Cell membrane</keyword>
<organism evidence="10 11">
    <name type="scientific">Streptomyces montanisoli</name>
    <dbReference type="NCBI Taxonomy" id="2798581"/>
    <lineage>
        <taxon>Bacteria</taxon>
        <taxon>Bacillati</taxon>
        <taxon>Actinomycetota</taxon>
        <taxon>Actinomycetes</taxon>
        <taxon>Kitasatosporales</taxon>
        <taxon>Streptomycetaceae</taxon>
        <taxon>Streptomyces</taxon>
    </lineage>
</organism>
<feature type="transmembrane region" description="Helical" evidence="8">
    <location>
        <begin position="299"/>
        <end position="321"/>
    </location>
</feature>
<feature type="transmembrane region" description="Helical" evidence="8">
    <location>
        <begin position="58"/>
        <end position="79"/>
    </location>
</feature>
<proteinExistence type="predicted"/>
<evidence type="ECO:0000256" key="7">
    <source>
        <dbReference type="SAM" id="MobiDB-lite"/>
    </source>
</evidence>
<feature type="transmembrane region" description="Helical" evidence="8">
    <location>
        <begin position="426"/>
        <end position="444"/>
    </location>
</feature>
<evidence type="ECO:0000256" key="3">
    <source>
        <dbReference type="ARBA" id="ARBA00022475"/>
    </source>
</evidence>
<dbReference type="InterPro" id="IPR050171">
    <property type="entry name" value="MFS_Transporters"/>
</dbReference>
<feature type="transmembrane region" description="Helical" evidence="8">
    <location>
        <begin position="190"/>
        <end position="211"/>
    </location>
</feature>
<dbReference type="Proteomes" id="UP000670475">
    <property type="component" value="Unassembled WGS sequence"/>
</dbReference>
<feature type="transmembrane region" description="Helical" evidence="8">
    <location>
        <begin position="99"/>
        <end position="119"/>
    </location>
</feature>
<feature type="transmembrane region" description="Helical" evidence="8">
    <location>
        <begin position="131"/>
        <end position="154"/>
    </location>
</feature>
<dbReference type="PROSITE" id="PS50850">
    <property type="entry name" value="MFS"/>
    <property type="match status" value="1"/>
</dbReference>
<feature type="compositionally biased region" description="Gly residues" evidence="7">
    <location>
        <begin position="47"/>
        <end position="58"/>
    </location>
</feature>
<keyword evidence="5 8" id="KW-1133">Transmembrane helix</keyword>
<dbReference type="SUPFAM" id="SSF103473">
    <property type="entry name" value="MFS general substrate transporter"/>
    <property type="match status" value="1"/>
</dbReference>
<dbReference type="PANTHER" id="PTHR23517">
    <property type="entry name" value="RESISTANCE PROTEIN MDTM, PUTATIVE-RELATED-RELATED"/>
    <property type="match status" value="1"/>
</dbReference>
<keyword evidence="6 8" id="KW-0472">Membrane</keyword>
<feature type="transmembrane region" description="Helical" evidence="8">
    <location>
        <begin position="217"/>
        <end position="239"/>
    </location>
</feature>
<feature type="domain" description="Major facilitator superfamily (MFS) profile" evidence="9">
    <location>
        <begin position="63"/>
        <end position="449"/>
    </location>
</feature>
<reference evidence="10" key="1">
    <citation type="submission" date="2021-03" db="EMBL/GenBank/DDBJ databases">
        <title>Whole genome sequence of Streptomyces bomunensis MMS17-BM035.</title>
        <authorList>
            <person name="Lee J.H."/>
        </authorList>
    </citation>
    <scope>NUCLEOTIDE SEQUENCE</scope>
    <source>
        <strain evidence="10">MMS17-BM035</strain>
    </source>
</reference>
<dbReference type="PANTHER" id="PTHR23517:SF13">
    <property type="entry name" value="MAJOR FACILITATOR SUPERFAMILY MFS_1"/>
    <property type="match status" value="1"/>
</dbReference>
<dbReference type="GO" id="GO:0022857">
    <property type="term" value="F:transmembrane transporter activity"/>
    <property type="evidence" value="ECO:0007669"/>
    <property type="project" value="InterPro"/>
</dbReference>
<evidence type="ECO:0000313" key="10">
    <source>
        <dbReference type="EMBL" id="MBP0459906.1"/>
    </source>
</evidence>
<dbReference type="Pfam" id="PF07690">
    <property type="entry name" value="MFS_1"/>
    <property type="match status" value="1"/>
</dbReference>
<feature type="transmembrane region" description="Helical" evidence="8">
    <location>
        <begin position="266"/>
        <end position="287"/>
    </location>
</feature>
<feature type="region of interest" description="Disordered" evidence="7">
    <location>
        <begin position="1"/>
        <end position="58"/>
    </location>
</feature>
<accession>A0A940RX36</accession>
<keyword evidence="2" id="KW-0813">Transport</keyword>
<evidence type="ECO:0000256" key="6">
    <source>
        <dbReference type="ARBA" id="ARBA00023136"/>
    </source>
</evidence>
<keyword evidence="11" id="KW-1185">Reference proteome</keyword>
<feature type="compositionally biased region" description="Basic and acidic residues" evidence="7">
    <location>
        <begin position="18"/>
        <end position="30"/>
    </location>
</feature>
<dbReference type="InterPro" id="IPR011701">
    <property type="entry name" value="MFS"/>
</dbReference>